<dbReference type="InParanoid" id="A0A2H3C9V5"/>
<evidence type="ECO:0000256" key="1">
    <source>
        <dbReference type="SAM" id="MobiDB-lite"/>
    </source>
</evidence>
<evidence type="ECO:0000313" key="2">
    <source>
        <dbReference type="EMBL" id="PBK79861.1"/>
    </source>
</evidence>
<proteinExistence type="predicted"/>
<protein>
    <submittedName>
        <fullName evidence="2">Uncharacterized protein</fullName>
    </submittedName>
</protein>
<accession>A0A2H3C9V5</accession>
<reference evidence="3" key="1">
    <citation type="journal article" date="2017" name="Nat. Ecol. Evol.">
        <title>Genome expansion and lineage-specific genetic innovations in the forest pathogenic fungi Armillaria.</title>
        <authorList>
            <person name="Sipos G."/>
            <person name="Prasanna A.N."/>
            <person name="Walter M.C."/>
            <person name="O'Connor E."/>
            <person name="Balint B."/>
            <person name="Krizsan K."/>
            <person name="Kiss B."/>
            <person name="Hess J."/>
            <person name="Varga T."/>
            <person name="Slot J."/>
            <person name="Riley R."/>
            <person name="Boka B."/>
            <person name="Rigling D."/>
            <person name="Barry K."/>
            <person name="Lee J."/>
            <person name="Mihaltcheva S."/>
            <person name="LaButti K."/>
            <person name="Lipzen A."/>
            <person name="Waldron R."/>
            <person name="Moloney N.M."/>
            <person name="Sperisen C."/>
            <person name="Kredics L."/>
            <person name="Vagvoelgyi C."/>
            <person name="Patrignani A."/>
            <person name="Fitzpatrick D."/>
            <person name="Nagy I."/>
            <person name="Doyle S."/>
            <person name="Anderson J.B."/>
            <person name="Grigoriev I.V."/>
            <person name="Gueldener U."/>
            <person name="Muensterkoetter M."/>
            <person name="Nagy L.G."/>
        </authorList>
    </citation>
    <scope>NUCLEOTIDE SEQUENCE [LARGE SCALE GENOMIC DNA]</scope>
    <source>
        <strain evidence="3">Ar21-2</strain>
    </source>
</reference>
<evidence type="ECO:0000313" key="3">
    <source>
        <dbReference type="Proteomes" id="UP000217790"/>
    </source>
</evidence>
<dbReference type="EMBL" id="KZ293758">
    <property type="protein sequence ID" value="PBK79861.1"/>
    <property type="molecule type" value="Genomic_DNA"/>
</dbReference>
<keyword evidence="3" id="KW-1185">Reference proteome</keyword>
<feature type="compositionally biased region" description="Polar residues" evidence="1">
    <location>
        <begin position="94"/>
        <end position="105"/>
    </location>
</feature>
<sequence length="105" mass="11567">MHAKYIVHVTNGWTTHLLASMREMIVPQAGSLHARNSVWKMGGYQFVIVPLHARCATTGIYPAAVDRGIPIMVHTREAEEDTDRTTNEIMRGPTSASSSTSQICT</sequence>
<organism evidence="2 3">
    <name type="scientific">Armillaria gallica</name>
    <name type="common">Bulbous honey fungus</name>
    <name type="synonym">Armillaria bulbosa</name>
    <dbReference type="NCBI Taxonomy" id="47427"/>
    <lineage>
        <taxon>Eukaryota</taxon>
        <taxon>Fungi</taxon>
        <taxon>Dikarya</taxon>
        <taxon>Basidiomycota</taxon>
        <taxon>Agaricomycotina</taxon>
        <taxon>Agaricomycetes</taxon>
        <taxon>Agaricomycetidae</taxon>
        <taxon>Agaricales</taxon>
        <taxon>Marasmiineae</taxon>
        <taxon>Physalacriaceae</taxon>
        <taxon>Armillaria</taxon>
    </lineage>
</organism>
<gene>
    <name evidence="2" type="ORF">ARMGADRAFT_1040501</name>
</gene>
<dbReference type="AlphaFoldDB" id="A0A2H3C9V5"/>
<name>A0A2H3C9V5_ARMGA</name>
<dbReference type="OrthoDB" id="429143at2759"/>
<dbReference type="Proteomes" id="UP000217790">
    <property type="component" value="Unassembled WGS sequence"/>
</dbReference>
<feature type="region of interest" description="Disordered" evidence="1">
    <location>
        <begin position="78"/>
        <end position="105"/>
    </location>
</feature>